<dbReference type="RefSeq" id="WP_272004026.1">
    <property type="nucleotide sequence ID" value="NZ_JAQNDN010000019.1"/>
</dbReference>
<dbReference type="InterPro" id="IPR000408">
    <property type="entry name" value="Reg_chr_condens"/>
</dbReference>
<evidence type="ECO:0000256" key="2">
    <source>
        <dbReference type="ARBA" id="ARBA00022737"/>
    </source>
</evidence>
<dbReference type="Pfam" id="PF13540">
    <property type="entry name" value="RCC1_2"/>
    <property type="match status" value="4"/>
</dbReference>
<proteinExistence type="predicted"/>
<dbReference type="PROSITE" id="PS50012">
    <property type="entry name" value="RCC1_3"/>
    <property type="match status" value="5"/>
</dbReference>
<gene>
    <name evidence="5" type="ORF">POL58_31840</name>
</gene>
<evidence type="ECO:0000313" key="6">
    <source>
        <dbReference type="Proteomes" id="UP001217838"/>
    </source>
</evidence>
<reference evidence="5 6" key="1">
    <citation type="submission" date="2022-11" db="EMBL/GenBank/DDBJ databases">
        <title>Minimal conservation of predation-associated metabolite biosynthetic gene clusters underscores biosynthetic potential of Myxococcota including descriptions for ten novel species: Archangium lansinium sp. nov., Myxococcus landrumus sp. nov., Nannocystis bai.</title>
        <authorList>
            <person name="Ahearne A."/>
            <person name="Stevens C."/>
            <person name="Dowd S."/>
        </authorList>
    </citation>
    <scope>NUCLEOTIDE SEQUENCE [LARGE SCALE GENOMIC DNA]</scope>
    <source>
        <strain evidence="5 6">NCELM</strain>
    </source>
</reference>
<evidence type="ECO:0000313" key="5">
    <source>
        <dbReference type="EMBL" id="MDC0672384.1"/>
    </source>
</evidence>
<evidence type="ECO:0008006" key="7">
    <source>
        <dbReference type="Google" id="ProtNLM"/>
    </source>
</evidence>
<dbReference type="PRINTS" id="PR00633">
    <property type="entry name" value="RCCNDNSATION"/>
</dbReference>
<accession>A0ABT5BE06</accession>
<comment type="caution">
    <text evidence="5">The sequence shown here is derived from an EMBL/GenBank/DDBJ whole genome shotgun (WGS) entry which is preliminary data.</text>
</comment>
<feature type="region of interest" description="Disordered" evidence="4">
    <location>
        <begin position="732"/>
        <end position="752"/>
    </location>
</feature>
<dbReference type="SUPFAM" id="SSF50985">
    <property type="entry name" value="RCC1/BLIP-II"/>
    <property type="match status" value="1"/>
</dbReference>
<dbReference type="PANTHER" id="PTHR45982">
    <property type="entry name" value="REGULATOR OF CHROMOSOME CONDENSATION"/>
    <property type="match status" value="1"/>
</dbReference>
<keyword evidence="3" id="KW-1015">Disulfide bond</keyword>
<keyword evidence="6" id="KW-1185">Reference proteome</keyword>
<dbReference type="Proteomes" id="UP001217838">
    <property type="component" value="Unassembled WGS sequence"/>
</dbReference>
<feature type="region of interest" description="Disordered" evidence="4">
    <location>
        <begin position="16"/>
        <end position="80"/>
    </location>
</feature>
<protein>
    <recommendedName>
        <fullName evidence="7">Myxococcus cysteine-rich repeat-containing protein</fullName>
    </recommendedName>
</protein>
<dbReference type="InterPro" id="IPR009091">
    <property type="entry name" value="RCC1/BLIP-II"/>
</dbReference>
<dbReference type="EMBL" id="JAQNDN010000019">
    <property type="protein sequence ID" value="MDC0672384.1"/>
    <property type="molecule type" value="Genomic_DNA"/>
</dbReference>
<dbReference type="Gene3D" id="2.130.10.30">
    <property type="entry name" value="Regulator of chromosome condensation 1/beta-lactamase-inhibitor protein II"/>
    <property type="match status" value="2"/>
</dbReference>
<dbReference type="InterPro" id="IPR051553">
    <property type="entry name" value="Ran_GTPase-activating"/>
</dbReference>
<keyword evidence="1" id="KW-0732">Signal</keyword>
<dbReference type="NCBIfam" id="TIGR02232">
    <property type="entry name" value="myxo_disulf_rpt"/>
    <property type="match status" value="1"/>
</dbReference>
<dbReference type="PANTHER" id="PTHR45982:SF1">
    <property type="entry name" value="REGULATOR OF CHROMOSOME CONDENSATION"/>
    <property type="match status" value="1"/>
</dbReference>
<dbReference type="InterPro" id="IPR011936">
    <property type="entry name" value="Myxo_disulph_rpt"/>
</dbReference>
<evidence type="ECO:0000256" key="3">
    <source>
        <dbReference type="ARBA" id="ARBA00023157"/>
    </source>
</evidence>
<organism evidence="5 6">
    <name type="scientific">Nannocystis radixulma</name>
    <dbReference type="NCBI Taxonomy" id="2995305"/>
    <lineage>
        <taxon>Bacteria</taxon>
        <taxon>Pseudomonadati</taxon>
        <taxon>Myxococcota</taxon>
        <taxon>Polyangia</taxon>
        <taxon>Nannocystales</taxon>
        <taxon>Nannocystaceae</taxon>
        <taxon>Nannocystis</taxon>
    </lineage>
</organism>
<name>A0ABT5BE06_9BACT</name>
<evidence type="ECO:0000256" key="1">
    <source>
        <dbReference type="ARBA" id="ARBA00022729"/>
    </source>
</evidence>
<evidence type="ECO:0000256" key="4">
    <source>
        <dbReference type="SAM" id="MobiDB-lite"/>
    </source>
</evidence>
<keyword evidence="2" id="KW-0677">Repeat</keyword>
<sequence>MTLVLAMTACGDELPAATESASSTTTTTDSTGASTAGELPTTGDITTGDTTSTGPEPTTAVDPTTTTTDPTITTDPPVTTDHPQCFVPSDCEFLVSVPECRAVAGCDPSGCVFEDMPEGTPVSEQTAGDCKQFQCDGFGSLQLVDDDTDIEDDGVECTLDACEGGAPVHIPGMLSCYTGPPGTAGVGICLSGQQMCDVLGDPVGPCIGEVVPAPELCEPSLVDEDCDGQVNEEGAACVCVPNEASACYSGPPGTQGVGACEAGTHTCAGDGVSFGDCVGEVVPAAEDCDLESVDEDCDGQVNESGPSCVCGDGFVSAGEVCDDGNTEGGDACSADCTEKLAPLHVYVGGYHSCALFTGGRVKCWGWNSFGQLGLGDANHRGDQPGEMGAALPFVDLGLGNQAVDLAVGTTHTCALLVGGAIKCWGENGYGQLGQGDTVRRGDQPGEMGAALPFVNIGTTDVADIASGGYFTCAVLNDARLKCWGWNGNGALGLGNTNHRGDNPNEMGNALPFVDLGAGATVSALGVGDMHSCSVLTGGAVKCWGAGGNGVLGIVDPGHIGNEPGEMGNALVTVELTQPATGVGVTSSSNCITFPDGSIRCWGFNGQGELGLGDTDDRGDLPGEMGAAFPPVDVGAPVLSVHGGASLFCARTASHAVKCWGRNDEGNLGLGDTEDRGDQPGEMGANLPFVDFGAGRTVMELATSLYHSCALLDDGTVKCWGLNQYGGLGLGNTETRGDQPGEMGDALPTAQLL</sequence>